<gene>
    <name evidence="2" type="ORF">CLV81_0096</name>
</gene>
<comment type="caution">
    <text evidence="2">The sequence shown here is derived from an EMBL/GenBank/DDBJ whole genome shotgun (WGS) entry which is preliminary data.</text>
</comment>
<evidence type="ECO:0000313" key="3">
    <source>
        <dbReference type="Proteomes" id="UP000237640"/>
    </source>
</evidence>
<dbReference type="RefSeq" id="WP_146129794.1">
    <property type="nucleotide sequence ID" value="NZ_PVYX01000001.1"/>
</dbReference>
<dbReference type="EMBL" id="PVYX01000001">
    <property type="protein sequence ID" value="PRX56104.1"/>
    <property type="molecule type" value="Genomic_DNA"/>
</dbReference>
<feature type="chain" id="PRO_5015690526" evidence="1">
    <location>
        <begin position="22"/>
        <end position="172"/>
    </location>
</feature>
<dbReference type="OrthoDB" id="893139at2"/>
<accession>A0A2T0MEW5</accession>
<organism evidence="2 3">
    <name type="scientific">Flagellimonas meridianipacifica</name>
    <dbReference type="NCBI Taxonomy" id="1080225"/>
    <lineage>
        <taxon>Bacteria</taxon>
        <taxon>Pseudomonadati</taxon>
        <taxon>Bacteroidota</taxon>
        <taxon>Flavobacteriia</taxon>
        <taxon>Flavobacteriales</taxon>
        <taxon>Flavobacteriaceae</taxon>
        <taxon>Flagellimonas</taxon>
    </lineage>
</organism>
<protein>
    <submittedName>
        <fullName evidence="2">SnoaL-like protein</fullName>
    </submittedName>
</protein>
<evidence type="ECO:0000256" key="1">
    <source>
        <dbReference type="SAM" id="SignalP"/>
    </source>
</evidence>
<keyword evidence="3" id="KW-1185">Reference proteome</keyword>
<name>A0A2T0MEW5_9FLAO</name>
<dbReference type="Gene3D" id="3.10.450.50">
    <property type="match status" value="1"/>
</dbReference>
<sequence length="172" mass="19449">MRTLRVSAMIILFFIGQGAFAQEKSYAETVVENPTAEEDLKVGASYLDALVGNDMATVAGLLADEYIVNGPSHNEKIIKLEEIAQWKEIHKTRTNQKNKYVYQTFRVLDGDYQGDWVSVRGTYSFIENGTDIVLPYQYTANVKNGKINEASIYYDRLSFAKKLGYTITPPEE</sequence>
<evidence type="ECO:0000313" key="2">
    <source>
        <dbReference type="EMBL" id="PRX56104.1"/>
    </source>
</evidence>
<dbReference type="InterPro" id="IPR032710">
    <property type="entry name" value="NTF2-like_dom_sf"/>
</dbReference>
<keyword evidence="1" id="KW-0732">Signal</keyword>
<dbReference type="AlphaFoldDB" id="A0A2T0MEW5"/>
<dbReference type="Proteomes" id="UP000237640">
    <property type="component" value="Unassembled WGS sequence"/>
</dbReference>
<reference evidence="2 3" key="1">
    <citation type="submission" date="2018-03" db="EMBL/GenBank/DDBJ databases">
        <title>Genomic Encyclopedia of Archaeal and Bacterial Type Strains, Phase II (KMG-II): from individual species to whole genera.</title>
        <authorList>
            <person name="Goeker M."/>
        </authorList>
    </citation>
    <scope>NUCLEOTIDE SEQUENCE [LARGE SCALE GENOMIC DNA]</scope>
    <source>
        <strain evidence="2 3">DSM 25027</strain>
    </source>
</reference>
<dbReference type="SUPFAM" id="SSF54427">
    <property type="entry name" value="NTF2-like"/>
    <property type="match status" value="1"/>
</dbReference>
<proteinExistence type="predicted"/>
<feature type="signal peptide" evidence="1">
    <location>
        <begin position="1"/>
        <end position="21"/>
    </location>
</feature>